<protein>
    <submittedName>
        <fullName evidence="3">AbrB/MazE/SpoVT family DNA-binding domain-containing protein</fullName>
    </submittedName>
</protein>
<organism evidence="3 4">
    <name type="scientific">Pseudonocardia adelaidensis</name>
    <dbReference type="NCBI Taxonomy" id="648754"/>
    <lineage>
        <taxon>Bacteria</taxon>
        <taxon>Bacillati</taxon>
        <taxon>Actinomycetota</taxon>
        <taxon>Actinomycetes</taxon>
        <taxon>Pseudonocardiales</taxon>
        <taxon>Pseudonocardiaceae</taxon>
        <taxon>Pseudonocardia</taxon>
    </lineage>
</organism>
<evidence type="ECO:0000256" key="1">
    <source>
        <dbReference type="PROSITE-ProRule" id="PRU01076"/>
    </source>
</evidence>
<dbReference type="EMBL" id="BAABJO010000007">
    <property type="protein sequence ID" value="GAA5118146.1"/>
    <property type="molecule type" value="Genomic_DNA"/>
</dbReference>
<dbReference type="SUPFAM" id="SSF89447">
    <property type="entry name" value="AbrB/MazE/MraZ-like"/>
    <property type="match status" value="1"/>
</dbReference>
<feature type="domain" description="SpoVT-AbrB" evidence="2">
    <location>
        <begin position="1"/>
        <end position="45"/>
    </location>
</feature>
<proteinExistence type="predicted"/>
<gene>
    <name evidence="3" type="ORF">GCM10023320_21570</name>
</gene>
<reference evidence="4" key="1">
    <citation type="journal article" date="2019" name="Int. J. Syst. Evol. Microbiol.">
        <title>The Global Catalogue of Microorganisms (GCM) 10K type strain sequencing project: providing services to taxonomists for standard genome sequencing and annotation.</title>
        <authorList>
            <consortium name="The Broad Institute Genomics Platform"/>
            <consortium name="The Broad Institute Genome Sequencing Center for Infectious Disease"/>
            <person name="Wu L."/>
            <person name="Ma J."/>
        </authorList>
    </citation>
    <scope>NUCLEOTIDE SEQUENCE [LARGE SCALE GENOMIC DNA]</scope>
    <source>
        <strain evidence="4">JCM 18302</strain>
    </source>
</reference>
<dbReference type="NCBIfam" id="TIGR01439">
    <property type="entry name" value="lp_hng_hel_AbrB"/>
    <property type="match status" value="1"/>
</dbReference>
<name>A0ABP9NHW4_9PSEU</name>
<comment type="caution">
    <text evidence="3">The sequence shown here is derived from an EMBL/GenBank/DDBJ whole genome shotgun (WGS) entry which is preliminary data.</text>
</comment>
<accession>A0ABP9NHW4</accession>
<dbReference type="Proteomes" id="UP001500804">
    <property type="component" value="Unassembled WGS sequence"/>
</dbReference>
<keyword evidence="1 3" id="KW-0238">DNA-binding</keyword>
<evidence type="ECO:0000259" key="2">
    <source>
        <dbReference type="PROSITE" id="PS51740"/>
    </source>
</evidence>
<dbReference type="SMART" id="SM00966">
    <property type="entry name" value="SpoVT_AbrB"/>
    <property type="match status" value="1"/>
</dbReference>
<dbReference type="InterPro" id="IPR037914">
    <property type="entry name" value="SpoVT-AbrB_sf"/>
</dbReference>
<dbReference type="Gene3D" id="2.10.260.10">
    <property type="match status" value="1"/>
</dbReference>
<sequence>MRTTIDAAGRVVIPKQLRQAASLEPGQELEITEHDGRIEIEPVSDPVQLVERDGFLAAEVADGDAPALTASEVRDLLERTRR</sequence>
<dbReference type="RefSeq" id="WP_345604794.1">
    <property type="nucleotide sequence ID" value="NZ_BAABJO010000007.1"/>
</dbReference>
<keyword evidence="4" id="KW-1185">Reference proteome</keyword>
<evidence type="ECO:0000313" key="3">
    <source>
        <dbReference type="EMBL" id="GAA5118146.1"/>
    </source>
</evidence>
<dbReference type="InterPro" id="IPR007159">
    <property type="entry name" value="SpoVT-AbrB_dom"/>
</dbReference>
<dbReference type="Pfam" id="PF04014">
    <property type="entry name" value="MazE_antitoxin"/>
    <property type="match status" value="1"/>
</dbReference>
<evidence type="ECO:0000313" key="4">
    <source>
        <dbReference type="Proteomes" id="UP001500804"/>
    </source>
</evidence>
<dbReference type="GO" id="GO:0003677">
    <property type="term" value="F:DNA binding"/>
    <property type="evidence" value="ECO:0007669"/>
    <property type="project" value="UniProtKB-KW"/>
</dbReference>
<dbReference type="PROSITE" id="PS51740">
    <property type="entry name" value="SPOVT_ABRB"/>
    <property type="match status" value="1"/>
</dbReference>